<proteinExistence type="predicted"/>
<dbReference type="Proteomes" id="UP001243364">
    <property type="component" value="Unassembled WGS sequence"/>
</dbReference>
<comment type="caution">
    <text evidence="1">The sequence shown here is derived from an EMBL/GenBank/DDBJ whole genome shotgun (WGS) entry which is preliminary data.</text>
</comment>
<gene>
    <name evidence="1" type="ORF">QFZ56_002658</name>
</gene>
<keyword evidence="2" id="KW-1185">Reference proteome</keyword>
<protein>
    <submittedName>
        <fullName evidence="1">Uncharacterized protein</fullName>
    </submittedName>
</protein>
<evidence type="ECO:0000313" key="1">
    <source>
        <dbReference type="EMBL" id="MDQ0683695.1"/>
    </source>
</evidence>
<dbReference type="EMBL" id="JAUSYA010000001">
    <property type="protein sequence ID" value="MDQ0683695.1"/>
    <property type="molecule type" value="Genomic_DNA"/>
</dbReference>
<reference evidence="1 2" key="1">
    <citation type="submission" date="2023-07" db="EMBL/GenBank/DDBJ databases">
        <title>Comparative genomics of wheat-associated soil bacteria to identify genetic determinants of phenazine resistance.</title>
        <authorList>
            <person name="Mouncey N."/>
        </authorList>
    </citation>
    <scope>NUCLEOTIDE SEQUENCE [LARGE SCALE GENOMIC DNA]</scope>
    <source>
        <strain evidence="1 2">W4I19-2</strain>
    </source>
</reference>
<accession>A0ABU0PZ60</accession>
<name>A0ABU0PZ60_STRAH</name>
<sequence length="46" mass="4911">MQIDPDVLNVLRAATVDGPALRLNGQLDRKLDGLGYGTPHGGRDHS</sequence>
<evidence type="ECO:0000313" key="2">
    <source>
        <dbReference type="Proteomes" id="UP001243364"/>
    </source>
</evidence>
<organism evidence="1 2">
    <name type="scientific">Streptomyces achromogenes</name>
    <dbReference type="NCBI Taxonomy" id="67255"/>
    <lineage>
        <taxon>Bacteria</taxon>
        <taxon>Bacillati</taxon>
        <taxon>Actinomycetota</taxon>
        <taxon>Actinomycetes</taxon>
        <taxon>Kitasatosporales</taxon>
        <taxon>Streptomycetaceae</taxon>
        <taxon>Streptomyces</taxon>
    </lineage>
</organism>